<comment type="caution">
    <text evidence="2">The sequence shown here is derived from an EMBL/GenBank/DDBJ whole genome shotgun (WGS) entry which is preliminary data.</text>
</comment>
<dbReference type="EMBL" id="QWDM01000001">
    <property type="protein sequence ID" value="RUT72334.1"/>
    <property type="molecule type" value="Genomic_DNA"/>
</dbReference>
<dbReference type="RefSeq" id="WP_127336633.1">
    <property type="nucleotide sequence ID" value="NZ_QWDM01000001.1"/>
</dbReference>
<dbReference type="PANTHER" id="PTHR47893">
    <property type="entry name" value="REGULATORY PROTEIN PCHR"/>
    <property type="match status" value="1"/>
</dbReference>
<dbReference type="GO" id="GO:0003700">
    <property type="term" value="F:DNA-binding transcription factor activity"/>
    <property type="evidence" value="ECO:0007669"/>
    <property type="project" value="InterPro"/>
</dbReference>
<name>A0A434AD97_9FLAO</name>
<organism evidence="2 3">
    <name type="scientific">Flavobacterium cupreum</name>
    <dbReference type="NCBI Taxonomy" id="2133766"/>
    <lineage>
        <taxon>Bacteria</taxon>
        <taxon>Pseudomonadati</taxon>
        <taxon>Bacteroidota</taxon>
        <taxon>Flavobacteriia</taxon>
        <taxon>Flavobacteriales</taxon>
        <taxon>Flavobacteriaceae</taxon>
        <taxon>Flavobacterium</taxon>
    </lineage>
</organism>
<dbReference type="PROSITE" id="PS01124">
    <property type="entry name" value="HTH_ARAC_FAMILY_2"/>
    <property type="match status" value="1"/>
</dbReference>
<reference evidence="3" key="1">
    <citation type="journal article" date="2019" name="Syst. Appl. Microbiol.">
        <title>Flavobacterium circumlabens sp. nov. and Flavobacterium cupreum sp. nov., two psychrotrophic species isolated from Antarctic environmental samples.</title>
        <authorList>
            <person name="Kralova S."/>
            <person name="Busse H.-J."/>
            <person name="Svec P."/>
            <person name="Maslanova I."/>
            <person name="Stankova E."/>
            <person name="Bartak M."/>
            <person name="Sedlacek I."/>
        </authorList>
    </citation>
    <scope>NUCLEOTIDE SEQUENCE [LARGE SCALE GENOMIC DNA]</scope>
    <source>
        <strain evidence="3">CCM 8825</strain>
    </source>
</reference>
<protein>
    <submittedName>
        <fullName evidence="2">AraC family transcriptional regulator</fullName>
    </submittedName>
</protein>
<keyword evidence="3" id="KW-1185">Reference proteome</keyword>
<dbReference type="Proteomes" id="UP000288102">
    <property type="component" value="Unassembled WGS sequence"/>
</dbReference>
<evidence type="ECO:0000259" key="1">
    <source>
        <dbReference type="PROSITE" id="PS01124"/>
    </source>
</evidence>
<feature type="domain" description="HTH araC/xylS-type" evidence="1">
    <location>
        <begin position="227"/>
        <end position="327"/>
    </location>
</feature>
<proteinExistence type="predicted"/>
<dbReference type="InterPro" id="IPR018060">
    <property type="entry name" value="HTH_AraC"/>
</dbReference>
<dbReference type="Pfam" id="PF12833">
    <property type="entry name" value="HTH_18"/>
    <property type="match status" value="1"/>
</dbReference>
<dbReference type="OrthoDB" id="1228649at2"/>
<accession>A0A434AD97</accession>
<dbReference type="SMART" id="SM00342">
    <property type="entry name" value="HTH_ARAC"/>
    <property type="match status" value="1"/>
</dbReference>
<evidence type="ECO:0000313" key="2">
    <source>
        <dbReference type="EMBL" id="RUT72334.1"/>
    </source>
</evidence>
<sequence>MKKINHLYSLTPEWQQQLVQEIKGKLIDDKIIVIPETLGKGHSYFTPVAEGISVLFVDFVLTEPVEINRLKSDEESYIFHFDLSDSVNSIKIDRADYKIGSHKNPGLAIIDNQTESSFKPSVNERTLALRLLVDKKLLNELLETTAVGEFQKQENKLEQKSLYYYDNIDSNSVLLIRSLMDKSVFELSFDSYLKGISLKLLGNFLNRYENLSAKKNDITDTELEAVIKTQDYFLKDLCNPFPTINFLSEMAGMSSTKYKMLFKKHFNDSPKKLFLKEKMILANKLLQSGNYSTLIEIVYELSYTRMNHFHSKYYAVFQRKPSEDFVKKTYRKMSRRAPQVVT</sequence>
<evidence type="ECO:0000313" key="3">
    <source>
        <dbReference type="Proteomes" id="UP000288102"/>
    </source>
</evidence>
<dbReference type="PANTHER" id="PTHR47893:SF1">
    <property type="entry name" value="REGULATORY PROTEIN PCHR"/>
    <property type="match status" value="1"/>
</dbReference>
<dbReference type="InterPro" id="IPR053142">
    <property type="entry name" value="PchR_regulatory_protein"/>
</dbReference>
<dbReference type="AlphaFoldDB" id="A0A434AD97"/>
<gene>
    <name evidence="2" type="ORF">D0817_01610</name>
</gene>
<dbReference type="Gene3D" id="1.10.10.60">
    <property type="entry name" value="Homeodomain-like"/>
    <property type="match status" value="1"/>
</dbReference>
<dbReference type="GO" id="GO:0043565">
    <property type="term" value="F:sequence-specific DNA binding"/>
    <property type="evidence" value="ECO:0007669"/>
    <property type="project" value="InterPro"/>
</dbReference>